<accession>A0A1W1HFV5</accession>
<dbReference type="AlphaFoldDB" id="A0A1W1HFV5"/>
<feature type="transmembrane region" description="Helical" evidence="1">
    <location>
        <begin position="18"/>
        <end position="44"/>
    </location>
</feature>
<protein>
    <submittedName>
        <fullName evidence="2">Uncharacterized protein</fullName>
    </submittedName>
</protein>
<evidence type="ECO:0000313" key="2">
    <source>
        <dbReference type="EMBL" id="SLM31367.1"/>
    </source>
</evidence>
<keyword evidence="3" id="KW-1185">Reference proteome</keyword>
<name>A0A1W1HFV5_9BACT</name>
<evidence type="ECO:0000256" key="1">
    <source>
        <dbReference type="SAM" id="Phobius"/>
    </source>
</evidence>
<sequence>MKANQCVRQKLSKSMLSLLIFLGAVGLIITGFTLLPIVGFILAIPVTALSYYVYKLHLNEQCEIEPI</sequence>
<keyword evidence="1" id="KW-0472">Membrane</keyword>
<reference evidence="2 3" key="1">
    <citation type="submission" date="2017-03" db="EMBL/GenBank/DDBJ databases">
        <authorList>
            <person name="Afonso C.L."/>
            <person name="Miller P.J."/>
            <person name="Scott M.A."/>
            <person name="Spackman E."/>
            <person name="Goraichik I."/>
            <person name="Dimitrov K.M."/>
            <person name="Suarez D.L."/>
            <person name="Swayne D.E."/>
        </authorList>
    </citation>
    <scope>NUCLEOTIDE SEQUENCE [LARGE SCALE GENOMIC DNA]</scope>
    <source>
        <strain evidence="2">PRJEB14757</strain>
    </source>
</reference>
<keyword evidence="1" id="KW-1133">Transmembrane helix</keyword>
<proteinExistence type="predicted"/>
<dbReference type="Proteomes" id="UP000191931">
    <property type="component" value="Unassembled WGS sequence"/>
</dbReference>
<organism evidence="2 3">
    <name type="scientific">Desulfamplus magnetovallimortis</name>
    <dbReference type="NCBI Taxonomy" id="1246637"/>
    <lineage>
        <taxon>Bacteria</taxon>
        <taxon>Pseudomonadati</taxon>
        <taxon>Thermodesulfobacteriota</taxon>
        <taxon>Desulfobacteria</taxon>
        <taxon>Desulfobacterales</taxon>
        <taxon>Desulfobacteraceae</taxon>
        <taxon>Desulfamplus</taxon>
    </lineage>
</organism>
<dbReference type="RefSeq" id="WP_080800079.1">
    <property type="nucleotide sequence ID" value="NZ_LT828541.1"/>
</dbReference>
<gene>
    <name evidence="2" type="ORF">MTBBW1_300098</name>
</gene>
<keyword evidence="1" id="KW-0812">Transmembrane</keyword>
<dbReference type="OrthoDB" id="5422702at2"/>
<dbReference type="EMBL" id="FWEV01000224">
    <property type="protein sequence ID" value="SLM31367.1"/>
    <property type="molecule type" value="Genomic_DNA"/>
</dbReference>
<evidence type="ECO:0000313" key="3">
    <source>
        <dbReference type="Proteomes" id="UP000191931"/>
    </source>
</evidence>